<dbReference type="InterPro" id="IPR053863">
    <property type="entry name" value="Glyoxy/Ble-like_N"/>
</dbReference>
<evidence type="ECO:0000313" key="3">
    <source>
        <dbReference type="Proteomes" id="UP000216913"/>
    </source>
</evidence>
<dbReference type="Proteomes" id="UP000216913">
    <property type="component" value="Unassembled WGS sequence"/>
</dbReference>
<dbReference type="InterPro" id="IPR037523">
    <property type="entry name" value="VOC_core"/>
</dbReference>
<reference evidence="2 3" key="1">
    <citation type="submission" date="2017-05" db="EMBL/GenBank/DDBJ databases">
        <title>Complete and WGS of Bordetella genogroups.</title>
        <authorList>
            <person name="Spilker T."/>
            <person name="LiPuma J."/>
        </authorList>
    </citation>
    <scope>NUCLEOTIDE SEQUENCE [LARGE SCALE GENOMIC DNA]</scope>
    <source>
        <strain evidence="2 3">AU10456</strain>
    </source>
</reference>
<dbReference type="InterPro" id="IPR029068">
    <property type="entry name" value="Glyas_Bleomycin-R_OHBP_Dase"/>
</dbReference>
<sequence length="136" mass="15013">MHKQLFVNLPVADLPRSQAFFTALGLSFNPQFTNEQAACLVIGENLYAMLLVPDYFQSFSGRPVADARAATEVMVAVSCESRDEVDQIVRRALAAGGTAPRQPQDYGFMYSHSFDDPDGHIWEFFHMDPNAVAPAA</sequence>
<proteinExistence type="predicted"/>
<dbReference type="PROSITE" id="PS51819">
    <property type="entry name" value="VOC"/>
    <property type="match status" value="1"/>
</dbReference>
<organism evidence="2 3">
    <name type="scientific">Bordetella genomosp. 5</name>
    <dbReference type="NCBI Taxonomy" id="1395608"/>
    <lineage>
        <taxon>Bacteria</taxon>
        <taxon>Pseudomonadati</taxon>
        <taxon>Pseudomonadota</taxon>
        <taxon>Betaproteobacteria</taxon>
        <taxon>Burkholderiales</taxon>
        <taxon>Alcaligenaceae</taxon>
        <taxon>Bordetella</taxon>
    </lineage>
</organism>
<accession>A0A261T9A8</accession>
<dbReference type="AlphaFoldDB" id="A0A261T9A8"/>
<dbReference type="PANTHER" id="PTHR36503:SF2">
    <property type="entry name" value="BLR2408 PROTEIN"/>
    <property type="match status" value="1"/>
</dbReference>
<evidence type="ECO:0000259" key="1">
    <source>
        <dbReference type="PROSITE" id="PS51819"/>
    </source>
</evidence>
<keyword evidence="2" id="KW-0560">Oxidoreductase</keyword>
<keyword evidence="2" id="KW-0223">Dioxygenase</keyword>
<dbReference type="OrthoDB" id="4265398at2"/>
<dbReference type="RefSeq" id="WP_094803712.1">
    <property type="nucleotide sequence ID" value="NZ_NEVP01000012.1"/>
</dbReference>
<gene>
    <name evidence="2" type="ORF">CAL25_21615</name>
</gene>
<dbReference type="PANTHER" id="PTHR36503">
    <property type="entry name" value="BLR2520 PROTEIN"/>
    <property type="match status" value="1"/>
</dbReference>
<dbReference type="Pfam" id="PF22677">
    <property type="entry name" value="Ble-like_N"/>
    <property type="match status" value="1"/>
</dbReference>
<name>A0A261T9A8_9BORD</name>
<dbReference type="Gene3D" id="3.10.180.10">
    <property type="entry name" value="2,3-Dihydroxybiphenyl 1,2-Dioxygenase, domain 1"/>
    <property type="match status" value="1"/>
</dbReference>
<feature type="domain" description="VOC" evidence="1">
    <location>
        <begin position="3"/>
        <end position="127"/>
    </location>
</feature>
<comment type="caution">
    <text evidence="2">The sequence shown here is derived from an EMBL/GenBank/DDBJ whole genome shotgun (WGS) entry which is preliminary data.</text>
</comment>
<dbReference type="GO" id="GO:0051213">
    <property type="term" value="F:dioxygenase activity"/>
    <property type="evidence" value="ECO:0007669"/>
    <property type="project" value="UniProtKB-KW"/>
</dbReference>
<keyword evidence="3" id="KW-1185">Reference proteome</keyword>
<evidence type="ECO:0000313" key="2">
    <source>
        <dbReference type="EMBL" id="OZI45822.1"/>
    </source>
</evidence>
<dbReference type="SUPFAM" id="SSF54593">
    <property type="entry name" value="Glyoxalase/Bleomycin resistance protein/Dihydroxybiphenyl dioxygenase"/>
    <property type="match status" value="1"/>
</dbReference>
<protein>
    <submittedName>
        <fullName evidence="2">Glyoxalase/bleomycin resistance/extradiol dioxygenase family protein</fullName>
    </submittedName>
</protein>
<dbReference type="EMBL" id="NEVP01000012">
    <property type="protein sequence ID" value="OZI45822.1"/>
    <property type="molecule type" value="Genomic_DNA"/>
</dbReference>